<sequence length="141" mass="14991">MLVKCSCGNSFGARKVAIANCPRCGSSGSGKTLREFHSTEQLAEAVAASNLPRQISQEVESRTAAEESRRSVVAEVTRGGPEVIKRIMRQSTGSDGTLTLKSLSRELGKEGIDEPSAEQILGQAELGGVLIRASADSWSWL</sequence>
<protein>
    <submittedName>
        <fullName evidence="1">Uncharacterized protein</fullName>
    </submittedName>
</protein>
<dbReference type="EMBL" id="PSPG01000004">
    <property type="protein sequence ID" value="PXF22000.1"/>
    <property type="molecule type" value="Genomic_DNA"/>
</dbReference>
<evidence type="ECO:0000313" key="2">
    <source>
        <dbReference type="Proteomes" id="UP000248161"/>
    </source>
</evidence>
<organism evidence="1 2">
    <name type="scientific">Candidatus Thalassarchaeum betae</name>
    <dbReference type="NCBI Taxonomy" id="2599289"/>
    <lineage>
        <taxon>Archaea</taxon>
        <taxon>Methanobacteriati</taxon>
        <taxon>Thermoplasmatota</taxon>
        <taxon>Candidatus Poseidoniia</taxon>
        <taxon>Candidatus Poseidoniales</taxon>
        <taxon>Candidatus Thalassarchaeaceae</taxon>
        <taxon>Candidatus Thalassarchaeum</taxon>
    </lineage>
</organism>
<gene>
    <name evidence="1" type="ORF">CXX69_02530</name>
</gene>
<name>A0A2V3HSB1_9ARCH</name>
<dbReference type="AlphaFoldDB" id="A0A2V3HSB1"/>
<proteinExistence type="predicted"/>
<dbReference type="Proteomes" id="UP000248161">
    <property type="component" value="Unassembled WGS sequence"/>
</dbReference>
<comment type="caution">
    <text evidence="1">The sequence shown here is derived from an EMBL/GenBank/DDBJ whole genome shotgun (WGS) entry which is preliminary data.</text>
</comment>
<accession>A0A2V3HSB1</accession>
<reference evidence="1 2" key="1">
    <citation type="journal article" date="2015" name="Nat. Commun.">
        <title>Genomic and transcriptomic evidence for scavenging of diverse organic compounds by widespread deep-sea archaea.</title>
        <authorList>
            <person name="Li M."/>
            <person name="Baker B.J."/>
            <person name="Anantharaman K."/>
            <person name="Jain S."/>
            <person name="Breier J.A."/>
            <person name="Dick G.J."/>
        </authorList>
    </citation>
    <scope>NUCLEOTIDE SEQUENCE [LARGE SCALE GENOMIC DNA]</scope>
    <source>
        <strain evidence="1">Cayman_51_deep</strain>
    </source>
</reference>
<evidence type="ECO:0000313" key="1">
    <source>
        <dbReference type="EMBL" id="PXF22000.1"/>
    </source>
</evidence>